<dbReference type="InterPro" id="IPR006047">
    <property type="entry name" value="GH13_cat_dom"/>
</dbReference>
<organism evidence="3 4">
    <name type="scientific">Banduia mediterranea</name>
    <dbReference type="NCBI Taxonomy" id="3075609"/>
    <lineage>
        <taxon>Bacteria</taxon>
        <taxon>Pseudomonadati</taxon>
        <taxon>Pseudomonadota</taxon>
        <taxon>Gammaproteobacteria</taxon>
        <taxon>Nevskiales</taxon>
        <taxon>Algiphilaceae</taxon>
        <taxon>Banduia</taxon>
    </lineage>
</organism>
<dbReference type="Pfam" id="PF16657">
    <property type="entry name" value="Malt_amylase_C"/>
    <property type="match status" value="1"/>
</dbReference>
<name>A0ABU2WJ56_9GAMM</name>
<accession>A0ABU2WJ56</accession>
<protein>
    <submittedName>
        <fullName evidence="3">Alpha-amylase family glycosyl hydrolase</fullName>
    </submittedName>
</protein>
<comment type="similarity">
    <text evidence="1">Belongs to the glycosyl hydrolase 13 family.</text>
</comment>
<dbReference type="InterPro" id="IPR013780">
    <property type="entry name" value="Glyco_hydro_b"/>
</dbReference>
<dbReference type="RefSeq" id="WP_311365288.1">
    <property type="nucleotide sequence ID" value="NZ_JAVRIC010000015.1"/>
</dbReference>
<evidence type="ECO:0000313" key="3">
    <source>
        <dbReference type="EMBL" id="MDT0497895.1"/>
    </source>
</evidence>
<comment type="caution">
    <text evidence="3">The sequence shown here is derived from an EMBL/GenBank/DDBJ whole genome shotgun (WGS) entry which is preliminary data.</text>
</comment>
<sequence>MTTLRDEMDSRTWWREPVLNRRTWSWRDDARERRSGEWWQNAVIYQITPWSFQDSDGDGTGDLGGVIQRLDYIDSLGVDAIWLTPIYESPMDDLGYDITDMRTIGGTFGTMEQFDCLLALAHQRGIKVVLDMVWNHTSDEHPWFKESCKSRDNRYADWYVWADPAPDGGPPNNWRSAFTGESGWNFVESRQQYYFFNFLESQPDLNWHNPDVRRAILKRARFWLDRGIDGMRLDAVNFYCHDLELRDNPVRESGSKMPDGIDPANPAAEHCFVNSFCREETFEFLKPLRELCDEYSGAMLLGEVTLCEDTIEQAAQYAQGPDRLHLAYHSALHFSEPLSASRLSTIIEKALSHFGKGGICWIVGNHDYGRTTSYWGGKERDYPEDYHRMVAAMLISLPGALCLWQGDELGLPEARIPEDIPADQIKDPFGKRLYPDVKGRDGSRTPMPWTREGHLAGFSTADQAWLPIPHSHRERAVDVQQSDPRSLLNTWRELMHWRSLQPALEAGESQLLDLHPEVLALVREYREQRLLCLFNISEEPVELDLSPFEVLRPVTSLTFTHEYDAGRMRLRLPAWGVMYADLRSVQEMYERSAEQGLAPSR</sequence>
<proteinExistence type="inferred from homology"/>
<dbReference type="GO" id="GO:0016787">
    <property type="term" value="F:hydrolase activity"/>
    <property type="evidence" value="ECO:0007669"/>
    <property type="project" value="UniProtKB-KW"/>
</dbReference>
<reference evidence="3 4" key="1">
    <citation type="submission" date="2023-09" db="EMBL/GenBank/DDBJ databases">
        <authorList>
            <person name="Rey-Velasco X."/>
        </authorList>
    </citation>
    <scope>NUCLEOTIDE SEQUENCE [LARGE SCALE GENOMIC DNA]</scope>
    <source>
        <strain evidence="3 4">W345</strain>
    </source>
</reference>
<dbReference type="EMBL" id="JAVRIC010000015">
    <property type="protein sequence ID" value="MDT0497895.1"/>
    <property type="molecule type" value="Genomic_DNA"/>
</dbReference>
<keyword evidence="3" id="KW-0378">Hydrolase</keyword>
<evidence type="ECO:0000259" key="2">
    <source>
        <dbReference type="SMART" id="SM00642"/>
    </source>
</evidence>
<dbReference type="SUPFAM" id="SSF51011">
    <property type="entry name" value="Glycosyl hydrolase domain"/>
    <property type="match status" value="1"/>
</dbReference>
<keyword evidence="4" id="KW-1185">Reference proteome</keyword>
<dbReference type="Gene3D" id="3.20.20.80">
    <property type="entry name" value="Glycosidases"/>
    <property type="match status" value="1"/>
</dbReference>
<dbReference type="Proteomes" id="UP001254608">
    <property type="component" value="Unassembled WGS sequence"/>
</dbReference>
<dbReference type="Gene3D" id="2.60.40.1180">
    <property type="entry name" value="Golgi alpha-mannosidase II"/>
    <property type="match status" value="1"/>
</dbReference>
<dbReference type="InterPro" id="IPR045857">
    <property type="entry name" value="O16G_dom_2"/>
</dbReference>
<dbReference type="SUPFAM" id="SSF51445">
    <property type="entry name" value="(Trans)glycosidases"/>
    <property type="match status" value="1"/>
</dbReference>
<gene>
    <name evidence="3" type="ORF">RM530_11050</name>
</gene>
<dbReference type="Gene3D" id="3.90.400.10">
    <property type="entry name" value="Oligo-1,6-glucosidase, Domain 2"/>
    <property type="match status" value="1"/>
</dbReference>
<dbReference type="PANTHER" id="PTHR10357:SF179">
    <property type="entry name" value="NEUTRAL AND BASIC AMINO ACID TRANSPORT PROTEIN RBAT"/>
    <property type="match status" value="1"/>
</dbReference>
<evidence type="ECO:0000256" key="1">
    <source>
        <dbReference type="ARBA" id="ARBA00008061"/>
    </source>
</evidence>
<feature type="domain" description="Glycosyl hydrolase family 13 catalytic" evidence="2">
    <location>
        <begin position="46"/>
        <end position="444"/>
    </location>
</feature>
<dbReference type="InterPro" id="IPR017853">
    <property type="entry name" value="GH"/>
</dbReference>
<dbReference type="PANTHER" id="PTHR10357">
    <property type="entry name" value="ALPHA-AMYLASE FAMILY MEMBER"/>
    <property type="match status" value="1"/>
</dbReference>
<dbReference type="Pfam" id="PF00128">
    <property type="entry name" value="Alpha-amylase"/>
    <property type="match status" value="1"/>
</dbReference>
<dbReference type="SMART" id="SM00642">
    <property type="entry name" value="Aamy"/>
    <property type="match status" value="1"/>
</dbReference>
<dbReference type="InterPro" id="IPR032091">
    <property type="entry name" value="Malt_amylase-like_C"/>
</dbReference>
<evidence type="ECO:0000313" key="4">
    <source>
        <dbReference type="Proteomes" id="UP001254608"/>
    </source>
</evidence>